<dbReference type="Gene3D" id="3.40.47.10">
    <property type="match status" value="1"/>
</dbReference>
<dbReference type="CDD" id="cd00829">
    <property type="entry name" value="SCP-x_thiolase"/>
    <property type="match status" value="1"/>
</dbReference>
<evidence type="ECO:0000313" key="3">
    <source>
        <dbReference type="Proteomes" id="UP000183994"/>
    </source>
</evidence>
<accession>A0A1M6MV50</accession>
<dbReference type="Pfam" id="PF22691">
    <property type="entry name" value="Thiolase_C_1"/>
    <property type="match status" value="1"/>
</dbReference>
<dbReference type="SUPFAM" id="SSF53901">
    <property type="entry name" value="Thiolase-like"/>
    <property type="match status" value="1"/>
</dbReference>
<sequence>MLDAGICNYVVITYGHSALWGGGMAQMLFQMTRNEAAFGHFGAVGGYALAARRAMHEFGTGPGTWQRIASGQRKWAALNPISVMGKKPLAEEDYFKAPMAADPFRLVDICLVSDGGRAIIVTSAERARDLRQPAVLISGMGQQNPSREIGQARYMAGPTGAKKAGKEALQMADVSLKDVDACQIYDCFSYTVEITLQDYGFFGPGEGGDWLKGGTIEPGGSMPVNTSGGQLSEAYFMGLTPIAEAVMQLRGQCGDRQLGPQTQTKPPEVILASDNGGILQSHACFVLKKG</sequence>
<dbReference type="PANTHER" id="PTHR42870">
    <property type="entry name" value="ACETYL-COA C-ACETYLTRANSFERASE"/>
    <property type="match status" value="1"/>
</dbReference>
<gene>
    <name evidence="2" type="ORF">SAMN02745216_02451</name>
</gene>
<evidence type="ECO:0000313" key="2">
    <source>
        <dbReference type="EMBL" id="SHJ87351.1"/>
    </source>
</evidence>
<protein>
    <recommendedName>
        <fullName evidence="1">Thiolase C-terminal domain-containing protein</fullName>
    </recommendedName>
</protein>
<proteinExistence type="predicted"/>
<feature type="domain" description="Thiolase C-terminal" evidence="1">
    <location>
        <begin position="141"/>
        <end position="288"/>
    </location>
</feature>
<dbReference type="PANTHER" id="PTHR42870:SF1">
    <property type="entry name" value="NON-SPECIFIC LIPID-TRANSFER PROTEIN-LIKE 2"/>
    <property type="match status" value="1"/>
</dbReference>
<reference evidence="3" key="1">
    <citation type="submission" date="2016-11" db="EMBL/GenBank/DDBJ databases">
        <authorList>
            <person name="Varghese N."/>
            <person name="Submissions S."/>
        </authorList>
    </citation>
    <scope>NUCLEOTIDE SEQUENCE [LARGE SCALE GENOMIC DNA]</scope>
    <source>
        <strain evidence="3">DSM 16219</strain>
    </source>
</reference>
<dbReference type="InterPro" id="IPR016039">
    <property type="entry name" value="Thiolase-like"/>
</dbReference>
<keyword evidence="3" id="KW-1185">Reference proteome</keyword>
<dbReference type="GO" id="GO:0016746">
    <property type="term" value="F:acyltransferase activity"/>
    <property type="evidence" value="ECO:0007669"/>
    <property type="project" value="InterPro"/>
</dbReference>
<dbReference type="STRING" id="1121393.SAMN02745216_02451"/>
<evidence type="ECO:0000259" key="1">
    <source>
        <dbReference type="Pfam" id="PF22691"/>
    </source>
</evidence>
<dbReference type="InterPro" id="IPR055140">
    <property type="entry name" value="Thiolase_C_2"/>
</dbReference>
<organism evidence="2 3">
    <name type="scientific">Desulfatibacillum alkenivorans DSM 16219</name>
    <dbReference type="NCBI Taxonomy" id="1121393"/>
    <lineage>
        <taxon>Bacteria</taxon>
        <taxon>Pseudomonadati</taxon>
        <taxon>Thermodesulfobacteriota</taxon>
        <taxon>Desulfobacteria</taxon>
        <taxon>Desulfobacterales</taxon>
        <taxon>Desulfatibacillaceae</taxon>
        <taxon>Desulfatibacillum</taxon>
    </lineage>
</organism>
<dbReference type="AlphaFoldDB" id="A0A1M6MV50"/>
<dbReference type="Proteomes" id="UP000183994">
    <property type="component" value="Unassembled WGS sequence"/>
</dbReference>
<name>A0A1M6MV50_9BACT</name>
<dbReference type="EMBL" id="FQZU01000013">
    <property type="protein sequence ID" value="SHJ87351.1"/>
    <property type="molecule type" value="Genomic_DNA"/>
</dbReference>